<comment type="catalytic activity">
    <reaction evidence="9">
        <text>L-seryl-[protein] + ATP = O-phospho-L-seryl-[protein] + ADP + H(+)</text>
        <dbReference type="Rhea" id="RHEA:17989"/>
        <dbReference type="Rhea" id="RHEA-COMP:9863"/>
        <dbReference type="Rhea" id="RHEA-COMP:11604"/>
        <dbReference type="ChEBI" id="CHEBI:15378"/>
        <dbReference type="ChEBI" id="CHEBI:29999"/>
        <dbReference type="ChEBI" id="CHEBI:30616"/>
        <dbReference type="ChEBI" id="CHEBI:83421"/>
        <dbReference type="ChEBI" id="CHEBI:456216"/>
        <dbReference type="EC" id="2.7.11.22"/>
    </reaction>
</comment>
<accession>A0AAQ4FSG2</accession>
<evidence type="ECO:0000256" key="4">
    <source>
        <dbReference type="ARBA" id="ARBA00022679"/>
    </source>
</evidence>
<dbReference type="GO" id="GO:0090068">
    <property type="term" value="P:positive regulation of cell cycle process"/>
    <property type="evidence" value="ECO:0007669"/>
    <property type="project" value="UniProtKB-ARBA"/>
</dbReference>
<sequence length="289" mass="33213">MKKYVKLEKISDGTYGAVYKARNQSNGNIVALKKIHFDENEGIPATSIREIALLKQLQHECIVRLQDVITSYRNCVYLVLEYFPMDLGKYLDELPKSERLDSQVLKNYVRQIIAAILFCHQRRVIHRDLKPRNLLIDLKGTIKLADFGLSRTVGLPTRALTHEVLTLWYRAPEVLLGSQFYSMPIDLWSIGCIFFEMATRKVLFPGDSEIDQLFRIFRVLGTPTSETWPDVVKLPVYKMTFPMWRGSGLADLLPELESSGVDLLTRMLTYDPNERISAREAIQHGYITA</sequence>
<keyword evidence="4" id="KW-0808">Transferase</keyword>
<dbReference type="Gene3D" id="3.30.200.20">
    <property type="entry name" value="Phosphorylase Kinase, domain 1"/>
    <property type="match status" value="1"/>
</dbReference>
<dbReference type="InterPro" id="IPR011009">
    <property type="entry name" value="Kinase-like_dom_sf"/>
</dbReference>
<evidence type="ECO:0000313" key="12">
    <source>
        <dbReference type="Proteomes" id="UP001321473"/>
    </source>
</evidence>
<dbReference type="SMART" id="SM00220">
    <property type="entry name" value="S_TKc"/>
    <property type="match status" value="1"/>
</dbReference>
<comment type="similarity">
    <text evidence="1">Belongs to the protein kinase superfamily. CMGC Ser/Thr protein kinase family. CDC2/CDKX subfamily.</text>
</comment>
<evidence type="ECO:0000256" key="3">
    <source>
        <dbReference type="ARBA" id="ARBA00022527"/>
    </source>
</evidence>
<dbReference type="InterPro" id="IPR008271">
    <property type="entry name" value="Ser/Thr_kinase_AS"/>
</dbReference>
<evidence type="ECO:0000256" key="6">
    <source>
        <dbReference type="ARBA" id="ARBA00022777"/>
    </source>
</evidence>
<evidence type="ECO:0000256" key="1">
    <source>
        <dbReference type="ARBA" id="ARBA00006485"/>
    </source>
</evidence>
<dbReference type="FunFam" id="1.10.510.10:FF:000706">
    <property type="entry name" value="Cyclin-dependent kinase 1"/>
    <property type="match status" value="1"/>
</dbReference>
<dbReference type="PROSITE" id="PS00108">
    <property type="entry name" value="PROTEIN_KINASE_ST"/>
    <property type="match status" value="1"/>
</dbReference>
<dbReference type="AlphaFoldDB" id="A0AAQ4FSG2"/>
<organism evidence="11 12">
    <name type="scientific">Amblyomma americanum</name>
    <name type="common">Lone star tick</name>
    <dbReference type="NCBI Taxonomy" id="6943"/>
    <lineage>
        <taxon>Eukaryota</taxon>
        <taxon>Metazoa</taxon>
        <taxon>Ecdysozoa</taxon>
        <taxon>Arthropoda</taxon>
        <taxon>Chelicerata</taxon>
        <taxon>Arachnida</taxon>
        <taxon>Acari</taxon>
        <taxon>Parasitiformes</taxon>
        <taxon>Ixodida</taxon>
        <taxon>Ixodoidea</taxon>
        <taxon>Ixodidae</taxon>
        <taxon>Amblyomminae</taxon>
        <taxon>Amblyomma</taxon>
    </lineage>
</organism>
<dbReference type="GO" id="GO:0004693">
    <property type="term" value="F:cyclin-dependent protein serine/threonine kinase activity"/>
    <property type="evidence" value="ECO:0007669"/>
    <property type="project" value="UniProtKB-EC"/>
</dbReference>
<comment type="caution">
    <text evidence="11">The sequence shown here is derived from an EMBL/GenBank/DDBJ whole genome shotgun (WGS) entry which is preliminary data.</text>
</comment>
<reference evidence="11 12" key="1">
    <citation type="journal article" date="2023" name="Arcadia Sci">
        <title>De novo assembly of a long-read Amblyomma americanum tick genome.</title>
        <authorList>
            <person name="Chou S."/>
            <person name="Poskanzer K.E."/>
            <person name="Rollins M."/>
            <person name="Thuy-Boun P.S."/>
        </authorList>
    </citation>
    <scope>NUCLEOTIDE SEQUENCE [LARGE SCALE GENOMIC DNA]</scope>
    <source>
        <strain evidence="11">F_SG_1</strain>
        <tissue evidence="11">Salivary glands</tissue>
    </source>
</reference>
<dbReference type="PANTHER" id="PTHR24056">
    <property type="entry name" value="CELL DIVISION PROTEIN KINASE"/>
    <property type="match status" value="1"/>
</dbReference>
<evidence type="ECO:0000256" key="9">
    <source>
        <dbReference type="ARBA" id="ARBA00048367"/>
    </source>
</evidence>
<evidence type="ECO:0000313" key="11">
    <source>
        <dbReference type="EMBL" id="KAK8789198.1"/>
    </source>
</evidence>
<evidence type="ECO:0000256" key="5">
    <source>
        <dbReference type="ARBA" id="ARBA00022741"/>
    </source>
</evidence>
<dbReference type="InterPro" id="IPR000719">
    <property type="entry name" value="Prot_kinase_dom"/>
</dbReference>
<dbReference type="InterPro" id="IPR050108">
    <property type="entry name" value="CDK"/>
</dbReference>
<keyword evidence="6" id="KW-0418">Kinase</keyword>
<dbReference type="FunFam" id="3.30.200.20:FF:000927">
    <property type="entry name" value="Cyclin-dependent kinase 2"/>
    <property type="match status" value="1"/>
</dbReference>
<dbReference type="Gene3D" id="1.10.510.10">
    <property type="entry name" value="Transferase(Phosphotransferase) domain 1"/>
    <property type="match status" value="1"/>
</dbReference>
<proteinExistence type="inferred from homology"/>
<dbReference type="SUPFAM" id="SSF56112">
    <property type="entry name" value="Protein kinase-like (PK-like)"/>
    <property type="match status" value="1"/>
</dbReference>
<comment type="catalytic activity">
    <reaction evidence="8">
        <text>L-threonyl-[protein] + ATP = O-phospho-L-threonyl-[protein] + ADP + H(+)</text>
        <dbReference type="Rhea" id="RHEA:46608"/>
        <dbReference type="Rhea" id="RHEA-COMP:11060"/>
        <dbReference type="Rhea" id="RHEA-COMP:11605"/>
        <dbReference type="ChEBI" id="CHEBI:15378"/>
        <dbReference type="ChEBI" id="CHEBI:30013"/>
        <dbReference type="ChEBI" id="CHEBI:30616"/>
        <dbReference type="ChEBI" id="CHEBI:61977"/>
        <dbReference type="ChEBI" id="CHEBI:456216"/>
        <dbReference type="EC" id="2.7.11.22"/>
    </reaction>
</comment>
<name>A0AAQ4FSG2_AMBAM</name>
<evidence type="ECO:0000256" key="7">
    <source>
        <dbReference type="ARBA" id="ARBA00022840"/>
    </source>
</evidence>
<keyword evidence="7" id="KW-0067">ATP-binding</keyword>
<dbReference type="GO" id="GO:0051446">
    <property type="term" value="P:positive regulation of meiotic cell cycle"/>
    <property type="evidence" value="ECO:0007669"/>
    <property type="project" value="UniProtKB-ARBA"/>
</dbReference>
<dbReference type="EMBL" id="JARKHS020000041">
    <property type="protein sequence ID" value="KAK8789198.1"/>
    <property type="molecule type" value="Genomic_DNA"/>
</dbReference>
<evidence type="ECO:0000256" key="8">
    <source>
        <dbReference type="ARBA" id="ARBA00047811"/>
    </source>
</evidence>
<dbReference type="GO" id="GO:0005524">
    <property type="term" value="F:ATP binding"/>
    <property type="evidence" value="ECO:0007669"/>
    <property type="project" value="UniProtKB-KW"/>
</dbReference>
<dbReference type="EC" id="2.7.11.22" evidence="2"/>
<dbReference type="PROSITE" id="PS50011">
    <property type="entry name" value="PROTEIN_KINASE_DOM"/>
    <property type="match status" value="1"/>
</dbReference>
<evidence type="ECO:0000259" key="10">
    <source>
        <dbReference type="PROSITE" id="PS50011"/>
    </source>
</evidence>
<dbReference type="Pfam" id="PF00069">
    <property type="entry name" value="Pkinase"/>
    <property type="match status" value="1"/>
</dbReference>
<evidence type="ECO:0000256" key="2">
    <source>
        <dbReference type="ARBA" id="ARBA00012425"/>
    </source>
</evidence>
<feature type="domain" description="Protein kinase" evidence="10">
    <location>
        <begin position="4"/>
        <end position="287"/>
    </location>
</feature>
<keyword evidence="5" id="KW-0547">Nucleotide-binding</keyword>
<protein>
    <recommendedName>
        <fullName evidence="2">cyclin-dependent kinase</fullName>
        <ecNumber evidence="2">2.7.11.22</ecNumber>
    </recommendedName>
</protein>
<dbReference type="Proteomes" id="UP001321473">
    <property type="component" value="Unassembled WGS sequence"/>
</dbReference>
<keyword evidence="3" id="KW-0723">Serine/threonine-protein kinase</keyword>
<keyword evidence="12" id="KW-1185">Reference proteome</keyword>
<dbReference type="GO" id="GO:0005634">
    <property type="term" value="C:nucleus"/>
    <property type="evidence" value="ECO:0007669"/>
    <property type="project" value="TreeGrafter"/>
</dbReference>
<gene>
    <name evidence="11" type="ORF">V5799_021027</name>
</gene>